<dbReference type="InterPro" id="IPR001030">
    <property type="entry name" value="Acoase/IPM_deHydtase_lsu_aba"/>
</dbReference>
<dbReference type="PRINTS" id="PR00415">
    <property type="entry name" value="ACONITASE"/>
</dbReference>
<dbReference type="EC" id="4.2.1.33" evidence="9"/>
<dbReference type="EMBL" id="SUTG01000001">
    <property type="protein sequence ID" value="MBE6511602.1"/>
    <property type="molecule type" value="Genomic_DNA"/>
</dbReference>
<feature type="binding site" evidence="9">
    <location>
        <position position="368"/>
    </location>
    <ligand>
        <name>[4Fe-4S] cluster</name>
        <dbReference type="ChEBI" id="CHEBI:49883"/>
    </ligand>
</feature>
<dbReference type="InterPro" id="IPR006251">
    <property type="entry name" value="Homoacnase/IPMdehydase_lsu"/>
</dbReference>
<dbReference type="GO" id="GO:0003861">
    <property type="term" value="F:3-isopropylmalate dehydratase activity"/>
    <property type="evidence" value="ECO:0007669"/>
    <property type="project" value="UniProtKB-UniRule"/>
</dbReference>
<evidence type="ECO:0000259" key="10">
    <source>
        <dbReference type="Pfam" id="PF00330"/>
    </source>
</evidence>
<keyword evidence="1 9" id="KW-0432">Leucine biosynthesis</keyword>
<keyword evidence="3 9" id="KW-0028">Amino-acid biosynthesis</keyword>
<keyword evidence="6 9" id="KW-0411">Iron-sulfur</keyword>
<dbReference type="InterPro" id="IPR050067">
    <property type="entry name" value="IPM_dehydratase_rel_enz"/>
</dbReference>
<comment type="cofactor">
    <cofactor evidence="9">
        <name>[4Fe-4S] cluster</name>
        <dbReference type="ChEBI" id="CHEBI:49883"/>
    </cofactor>
    <text evidence="9">Binds 1 [4Fe-4S] cluster per subunit.</text>
</comment>
<dbReference type="NCBIfam" id="NF001614">
    <property type="entry name" value="PRK00402.1"/>
    <property type="match status" value="1"/>
</dbReference>
<dbReference type="InterPro" id="IPR011826">
    <property type="entry name" value="HAcnase/IPMdehydase_lsu_prok"/>
</dbReference>
<dbReference type="AlphaFoldDB" id="A0A8T3VK60"/>
<proteinExistence type="inferred from homology"/>
<dbReference type="HAMAP" id="MF_01027">
    <property type="entry name" value="LeuC_type2"/>
    <property type="match status" value="1"/>
</dbReference>
<evidence type="ECO:0000256" key="1">
    <source>
        <dbReference type="ARBA" id="ARBA00022430"/>
    </source>
</evidence>
<dbReference type="SUPFAM" id="SSF53732">
    <property type="entry name" value="Aconitase iron-sulfur domain"/>
    <property type="match status" value="1"/>
</dbReference>
<dbReference type="GO" id="GO:0051539">
    <property type="term" value="F:4 iron, 4 sulfur cluster binding"/>
    <property type="evidence" value="ECO:0007669"/>
    <property type="project" value="UniProtKB-KW"/>
</dbReference>
<dbReference type="NCBIfam" id="TIGR02086">
    <property type="entry name" value="IPMI_arch"/>
    <property type="match status" value="1"/>
</dbReference>
<evidence type="ECO:0000256" key="4">
    <source>
        <dbReference type="ARBA" id="ARBA00022723"/>
    </source>
</evidence>
<dbReference type="PANTHER" id="PTHR43822:SF22">
    <property type="entry name" value="ISOPROPYLMALATE_CITRAMALATE ISOMERASE LARGE SUBUNIT"/>
    <property type="match status" value="1"/>
</dbReference>
<keyword evidence="7 9" id="KW-0456">Lyase</keyword>
<comment type="function">
    <text evidence="9">Catalyzes the isomerization between 2-isopropylmalate and 3-isopropylmalate, via the formation of 2-isopropylmaleate.</text>
</comment>
<accession>A0A8T3VK60</accession>
<comment type="pathway">
    <text evidence="9">Amino-acid biosynthesis; L-leucine biosynthesis; L-leucine from 3-methyl-2-oxobutanoate: step 2/4.</text>
</comment>
<evidence type="ECO:0000313" key="11">
    <source>
        <dbReference type="EMBL" id="MBE6511602.1"/>
    </source>
</evidence>
<dbReference type="Gene3D" id="3.30.499.10">
    <property type="entry name" value="Aconitase, domain 3"/>
    <property type="match status" value="2"/>
</dbReference>
<keyword evidence="4 9" id="KW-0479">Metal-binding</keyword>
<comment type="similarity">
    <text evidence="9">Belongs to the aconitase/IPM isomerase family. LeuC type 2 subfamily.</text>
</comment>
<dbReference type="CDD" id="cd01583">
    <property type="entry name" value="IPMI"/>
    <property type="match status" value="1"/>
</dbReference>
<evidence type="ECO:0000256" key="6">
    <source>
        <dbReference type="ARBA" id="ARBA00023014"/>
    </source>
</evidence>
<feature type="binding site" evidence="9">
    <location>
        <position position="371"/>
    </location>
    <ligand>
        <name>[4Fe-4S] cluster</name>
        <dbReference type="ChEBI" id="CHEBI:49883"/>
    </ligand>
</feature>
<feature type="domain" description="Aconitase/3-isopropylmalate dehydratase large subunit alpha/beta/alpha" evidence="10">
    <location>
        <begin position="19"/>
        <end position="292"/>
    </location>
</feature>
<dbReference type="GO" id="GO:0046872">
    <property type="term" value="F:metal ion binding"/>
    <property type="evidence" value="ECO:0007669"/>
    <property type="project" value="UniProtKB-KW"/>
</dbReference>
<keyword evidence="8 9" id="KW-0100">Branched-chain amino acid biosynthesis</keyword>
<dbReference type="Proteomes" id="UP000732619">
    <property type="component" value="Unassembled WGS sequence"/>
</dbReference>
<comment type="caution">
    <text evidence="11">The sequence shown here is derived from an EMBL/GenBank/DDBJ whole genome shotgun (WGS) entry which is preliminary data.</text>
</comment>
<name>A0A8T3VK60_METOL</name>
<dbReference type="InterPro" id="IPR036008">
    <property type="entry name" value="Aconitase_4Fe-4S_dom"/>
</dbReference>
<dbReference type="NCBIfam" id="TIGR01343">
    <property type="entry name" value="hacA_fam"/>
    <property type="match status" value="1"/>
</dbReference>
<comment type="subunit">
    <text evidence="9">Heterodimer of LeuC and LeuD.</text>
</comment>
<dbReference type="Pfam" id="PF00330">
    <property type="entry name" value="Aconitase"/>
    <property type="match status" value="1"/>
</dbReference>
<dbReference type="PANTHER" id="PTHR43822">
    <property type="entry name" value="HOMOACONITASE, MITOCHONDRIAL-RELATED"/>
    <property type="match status" value="1"/>
</dbReference>
<keyword evidence="5 9" id="KW-0408">Iron</keyword>
<evidence type="ECO:0000256" key="8">
    <source>
        <dbReference type="ARBA" id="ARBA00023304"/>
    </source>
</evidence>
<evidence type="ECO:0000256" key="3">
    <source>
        <dbReference type="ARBA" id="ARBA00022605"/>
    </source>
</evidence>
<evidence type="ECO:0000256" key="5">
    <source>
        <dbReference type="ARBA" id="ARBA00023004"/>
    </source>
</evidence>
<protein>
    <recommendedName>
        <fullName evidence="9">3-isopropylmalate dehydratase large subunit</fullName>
        <ecNumber evidence="9">4.2.1.33</ecNumber>
    </recommendedName>
    <alternativeName>
        <fullName evidence="9">Alpha-IPM isomerase</fullName>
        <shortName evidence="9">IPMI</shortName>
    </alternativeName>
    <alternativeName>
        <fullName evidence="9">Isopropylmalate isomerase</fullName>
    </alternativeName>
</protein>
<dbReference type="InterPro" id="IPR033941">
    <property type="entry name" value="IPMI_cat"/>
</dbReference>
<feature type="binding site" evidence="9">
    <location>
        <position position="308"/>
    </location>
    <ligand>
        <name>[4Fe-4S] cluster</name>
        <dbReference type="ChEBI" id="CHEBI:49883"/>
    </ligand>
</feature>
<evidence type="ECO:0000256" key="9">
    <source>
        <dbReference type="HAMAP-Rule" id="MF_01027"/>
    </source>
</evidence>
<gene>
    <name evidence="9" type="primary">leuC</name>
    <name evidence="11" type="ORF">E7Z75_00420</name>
</gene>
<keyword evidence="2 9" id="KW-0004">4Fe-4S</keyword>
<comment type="catalytic activity">
    <reaction evidence="9">
        <text>(2R,3S)-3-isopropylmalate = (2S)-2-isopropylmalate</text>
        <dbReference type="Rhea" id="RHEA:32287"/>
        <dbReference type="ChEBI" id="CHEBI:1178"/>
        <dbReference type="ChEBI" id="CHEBI:35121"/>
        <dbReference type="EC" id="4.2.1.33"/>
    </reaction>
</comment>
<organism evidence="11 12">
    <name type="scientific">Methanobrevibacter olleyae</name>
    <dbReference type="NCBI Taxonomy" id="294671"/>
    <lineage>
        <taxon>Archaea</taxon>
        <taxon>Methanobacteriati</taxon>
        <taxon>Methanobacteriota</taxon>
        <taxon>Methanomada group</taxon>
        <taxon>Methanobacteria</taxon>
        <taxon>Methanobacteriales</taxon>
        <taxon>Methanobacteriaceae</taxon>
        <taxon>Methanobrevibacter</taxon>
    </lineage>
</organism>
<dbReference type="InterPro" id="IPR018136">
    <property type="entry name" value="Aconitase_4Fe-4S_BS"/>
</dbReference>
<evidence type="ECO:0000256" key="7">
    <source>
        <dbReference type="ARBA" id="ARBA00023239"/>
    </source>
</evidence>
<dbReference type="PROSITE" id="PS01244">
    <property type="entry name" value="ACONITASE_2"/>
    <property type="match status" value="1"/>
</dbReference>
<evidence type="ECO:0000313" key="12">
    <source>
        <dbReference type="Proteomes" id="UP000732619"/>
    </source>
</evidence>
<dbReference type="PROSITE" id="PS00450">
    <property type="entry name" value="ACONITASE_1"/>
    <property type="match status" value="1"/>
</dbReference>
<sequence length="427" mass="45925">MSTIAEKIFARASGKGEAEAGDIVMADIDIAMMHDLTGPLAVESFEKIGTEKVWDSSKIVIPFDHQVPADSLDSANNHILMRKFVKEQNIENFYDVKEGVCHQVLPEKGHVIPGTVIVGADSHTCTYGALGAFATGIGSTDMAMVLSTGQLWFKVPETIRFNVEGKLKENTSAKDVILNIIGLVGADGATYKSCEFAGETISNMSISDRMVLSNMAIEMGGKTGLIEPDEKTYDYLKDRVSGENKNRLKAFVEKSNLKSDLDSPSLEIMDIDVSELEPQIACPHNVDNVKPASELGDVEIDQVFIGSCTNGRIEDLRDAARILKGNKIANDLRMLVIPASKETYIKALDEGLIKIFVEAGALVSAPCCGPCLGGHTGLIGPDEVSLSTSNRNFKGRQGSPEGKVYLCSAKVAAQSAIEGRISLPRGK</sequence>
<dbReference type="InterPro" id="IPR015931">
    <property type="entry name" value="Acnase/IPM_dHydase_lsu_aba_1/3"/>
</dbReference>
<reference evidence="11" key="1">
    <citation type="submission" date="2019-04" db="EMBL/GenBank/DDBJ databases">
        <title>Evolution of Biomass-Degrading Anaerobic Consortia Revealed by Metagenomics.</title>
        <authorList>
            <person name="Peng X."/>
        </authorList>
    </citation>
    <scope>NUCLEOTIDE SEQUENCE</scope>
    <source>
        <strain evidence="11">SIG14</strain>
    </source>
</reference>
<dbReference type="GO" id="GO:0009098">
    <property type="term" value="P:L-leucine biosynthetic process"/>
    <property type="evidence" value="ECO:0007669"/>
    <property type="project" value="UniProtKB-UniRule"/>
</dbReference>
<dbReference type="NCBIfam" id="NF040615">
    <property type="entry name" value="HacA_Meth"/>
    <property type="match status" value="1"/>
</dbReference>
<evidence type="ECO:0000256" key="2">
    <source>
        <dbReference type="ARBA" id="ARBA00022485"/>
    </source>
</evidence>